<accession>A0A2I3HCZ3</accession>
<dbReference type="FunFam" id="2.60.40.10:FF:000636">
    <property type="entry name" value="Neural cell adhesion molecule 2"/>
    <property type="match status" value="1"/>
</dbReference>
<dbReference type="InterPro" id="IPR013098">
    <property type="entry name" value="Ig_I-set"/>
</dbReference>
<dbReference type="SUPFAM" id="SSF48726">
    <property type="entry name" value="Immunoglobulin"/>
    <property type="match status" value="1"/>
</dbReference>
<dbReference type="PANTHER" id="PTHR47633">
    <property type="entry name" value="IMMUNOGLOBULIN"/>
    <property type="match status" value="1"/>
</dbReference>
<dbReference type="GeneTree" id="ENSGT00940000157860"/>
<dbReference type="InterPro" id="IPR013783">
    <property type="entry name" value="Ig-like_fold"/>
</dbReference>
<dbReference type="EMBL" id="ADFV01018532">
    <property type="status" value="NOT_ANNOTATED_CDS"/>
    <property type="molecule type" value="Genomic_DNA"/>
</dbReference>
<dbReference type="AlphaFoldDB" id="A0A2I3HCZ3"/>
<reference evidence="3" key="2">
    <citation type="submission" date="2025-08" db="UniProtKB">
        <authorList>
            <consortium name="Ensembl"/>
        </authorList>
    </citation>
    <scope>IDENTIFICATION</scope>
</reference>
<dbReference type="GO" id="GO:0004672">
    <property type="term" value="F:protein kinase activity"/>
    <property type="evidence" value="ECO:0007669"/>
    <property type="project" value="TreeGrafter"/>
</dbReference>
<name>A0A2I3HCZ3_NOMLE</name>
<evidence type="ECO:0000313" key="3">
    <source>
        <dbReference type="Ensembl" id="ENSNLEP00000041331.1"/>
    </source>
</evidence>
<dbReference type="InParanoid" id="A0A2I3HCZ3"/>
<dbReference type="PANTHER" id="PTHR47633:SF16">
    <property type="entry name" value="CAVP-TARGET PROTEIN-LIKE"/>
    <property type="match status" value="1"/>
</dbReference>
<protein>
    <recommendedName>
        <fullName evidence="2">Ig-like domain-containing protein</fullName>
    </recommendedName>
</protein>
<keyword evidence="4" id="KW-1185">Reference proteome</keyword>
<dbReference type="STRING" id="61853.ENSNLEP00000041331"/>
<evidence type="ECO:0000256" key="1">
    <source>
        <dbReference type="SAM" id="MobiDB-lite"/>
    </source>
</evidence>
<organism evidence="3 4">
    <name type="scientific">Nomascus leucogenys</name>
    <name type="common">Northern white-cheeked gibbon</name>
    <name type="synonym">Hylobates leucogenys</name>
    <dbReference type="NCBI Taxonomy" id="61853"/>
    <lineage>
        <taxon>Eukaryota</taxon>
        <taxon>Metazoa</taxon>
        <taxon>Chordata</taxon>
        <taxon>Craniata</taxon>
        <taxon>Vertebrata</taxon>
        <taxon>Euteleostomi</taxon>
        <taxon>Mammalia</taxon>
        <taxon>Eutheria</taxon>
        <taxon>Euarchontoglires</taxon>
        <taxon>Primates</taxon>
        <taxon>Haplorrhini</taxon>
        <taxon>Catarrhini</taxon>
        <taxon>Hylobatidae</taxon>
        <taxon>Nomascus</taxon>
    </lineage>
</organism>
<dbReference type="InterPro" id="IPR003598">
    <property type="entry name" value="Ig_sub2"/>
</dbReference>
<proteinExistence type="predicted"/>
<feature type="domain" description="Ig-like" evidence="2">
    <location>
        <begin position="2"/>
        <end position="85"/>
    </location>
</feature>
<dbReference type="SMART" id="SM00408">
    <property type="entry name" value="IGc2"/>
    <property type="match status" value="1"/>
</dbReference>
<dbReference type="CDD" id="cd20970">
    <property type="entry name" value="IgI_1_MuSK"/>
    <property type="match status" value="1"/>
</dbReference>
<reference evidence="3 4" key="1">
    <citation type="submission" date="2012-10" db="EMBL/GenBank/DDBJ databases">
        <authorList>
            <consortium name="Gibbon Genome Sequencing Consortium"/>
        </authorList>
    </citation>
    <scope>NUCLEOTIDE SEQUENCE [LARGE SCALE GENOMIC DNA]</scope>
</reference>
<reference evidence="3" key="3">
    <citation type="submission" date="2025-09" db="UniProtKB">
        <authorList>
            <consortium name="Ensembl"/>
        </authorList>
    </citation>
    <scope>IDENTIFICATION</scope>
</reference>
<evidence type="ECO:0000313" key="4">
    <source>
        <dbReference type="Proteomes" id="UP000001073"/>
    </source>
</evidence>
<sequence>MPQKSFNATAERGEEMTFSCRASGSPEPAISWFRNGKLIEENEKYILKGSNTELTVRNIINSDGGPYVCRATNKAGEDEKQAFLQVFGKYYSTVVKTVVSIERSESNSTLII</sequence>
<dbReference type="Pfam" id="PF07679">
    <property type="entry name" value="I-set"/>
    <property type="match status" value="1"/>
</dbReference>
<feature type="region of interest" description="Disordered" evidence="1">
    <location>
        <begin position="1"/>
        <end position="22"/>
    </location>
</feature>
<dbReference type="Ensembl" id="ENSNLET00000049014.1">
    <property type="protein sequence ID" value="ENSNLEP00000041331.1"/>
    <property type="gene ID" value="ENSNLEG00000029691.1"/>
</dbReference>
<dbReference type="Gene3D" id="2.60.40.10">
    <property type="entry name" value="Immunoglobulins"/>
    <property type="match status" value="1"/>
</dbReference>
<dbReference type="InterPro" id="IPR003599">
    <property type="entry name" value="Ig_sub"/>
</dbReference>
<dbReference type="InterPro" id="IPR007110">
    <property type="entry name" value="Ig-like_dom"/>
</dbReference>
<dbReference type="PROSITE" id="PS50835">
    <property type="entry name" value="IG_LIKE"/>
    <property type="match status" value="1"/>
</dbReference>
<dbReference type="SMART" id="SM00409">
    <property type="entry name" value="IG"/>
    <property type="match status" value="1"/>
</dbReference>
<evidence type="ECO:0000259" key="2">
    <source>
        <dbReference type="PROSITE" id="PS50835"/>
    </source>
</evidence>
<dbReference type="Proteomes" id="UP000001073">
    <property type="component" value="Chromosome 25"/>
</dbReference>
<dbReference type="InterPro" id="IPR036179">
    <property type="entry name" value="Ig-like_dom_sf"/>
</dbReference>